<dbReference type="OMA" id="HFCGIAR"/>
<dbReference type="EMBL" id="KV453938">
    <property type="protein sequence ID" value="ODV71832.1"/>
    <property type="molecule type" value="Genomic_DNA"/>
</dbReference>
<dbReference type="CDD" id="cd21134">
    <property type="entry name" value="YTH"/>
    <property type="match status" value="1"/>
</dbReference>
<dbReference type="InterPro" id="IPR045168">
    <property type="entry name" value="YTH_prot"/>
</dbReference>
<dbReference type="RefSeq" id="XP_020068871.1">
    <property type="nucleotide sequence ID" value="XM_020216627.1"/>
</dbReference>
<dbReference type="Pfam" id="PF04146">
    <property type="entry name" value="YTH"/>
    <property type="match status" value="1"/>
</dbReference>
<dbReference type="GO" id="GO:0061157">
    <property type="term" value="P:mRNA destabilization"/>
    <property type="evidence" value="ECO:0007669"/>
    <property type="project" value="TreeGrafter"/>
</dbReference>
<protein>
    <submittedName>
        <fullName evidence="2">YTH-domain-containing protein</fullName>
    </submittedName>
</protein>
<dbReference type="Proteomes" id="UP000094389">
    <property type="component" value="Unassembled WGS sequence"/>
</dbReference>
<dbReference type="InterPro" id="IPR007275">
    <property type="entry name" value="YTH_domain"/>
</dbReference>
<dbReference type="STRING" id="983966.A0A1E4RX14"/>
<proteinExistence type="predicted"/>
<sequence length="135" mass="15743">MWSSTALGNKRLNKAYQTRYSNERIFLFFSVNASGRFCGIAEMVSPLMDASLVKDEAPWTDKKRWRGGFKVQWLYVKDIYNNSLRHLKVPLNDFKPVTSSRDTQELPFEVGQEMLEIFKRTRSHTSFLHNLGDGF</sequence>
<dbReference type="AlphaFoldDB" id="A0A1E4RX14"/>
<evidence type="ECO:0000313" key="3">
    <source>
        <dbReference type="Proteomes" id="UP000094389"/>
    </source>
</evidence>
<name>A0A1E4RX14_CYBJN</name>
<evidence type="ECO:0000259" key="1">
    <source>
        <dbReference type="PROSITE" id="PS50882"/>
    </source>
</evidence>
<dbReference type="GO" id="GO:0005737">
    <property type="term" value="C:cytoplasm"/>
    <property type="evidence" value="ECO:0007669"/>
    <property type="project" value="TreeGrafter"/>
</dbReference>
<dbReference type="PANTHER" id="PTHR12357">
    <property type="entry name" value="YTH YT521-B HOMOLOGY DOMAIN-CONTAINING"/>
    <property type="match status" value="1"/>
</dbReference>
<reference evidence="2 3" key="1">
    <citation type="journal article" date="2016" name="Proc. Natl. Acad. Sci. U.S.A.">
        <title>Comparative genomics of biotechnologically important yeasts.</title>
        <authorList>
            <person name="Riley R."/>
            <person name="Haridas S."/>
            <person name="Wolfe K.H."/>
            <person name="Lopes M.R."/>
            <person name="Hittinger C.T."/>
            <person name="Goeker M."/>
            <person name="Salamov A.A."/>
            <person name="Wisecaver J.H."/>
            <person name="Long T.M."/>
            <person name="Calvey C.H."/>
            <person name="Aerts A.L."/>
            <person name="Barry K.W."/>
            <person name="Choi C."/>
            <person name="Clum A."/>
            <person name="Coughlan A.Y."/>
            <person name="Deshpande S."/>
            <person name="Douglass A.P."/>
            <person name="Hanson S.J."/>
            <person name="Klenk H.-P."/>
            <person name="LaButti K.M."/>
            <person name="Lapidus A."/>
            <person name="Lindquist E.A."/>
            <person name="Lipzen A.M."/>
            <person name="Meier-Kolthoff J.P."/>
            <person name="Ohm R.A."/>
            <person name="Otillar R.P."/>
            <person name="Pangilinan J.L."/>
            <person name="Peng Y."/>
            <person name="Rokas A."/>
            <person name="Rosa C.A."/>
            <person name="Scheuner C."/>
            <person name="Sibirny A.A."/>
            <person name="Slot J.C."/>
            <person name="Stielow J.B."/>
            <person name="Sun H."/>
            <person name="Kurtzman C.P."/>
            <person name="Blackwell M."/>
            <person name="Grigoriev I.V."/>
            <person name="Jeffries T.W."/>
        </authorList>
    </citation>
    <scope>NUCLEOTIDE SEQUENCE [LARGE SCALE GENOMIC DNA]</scope>
    <source>
        <strain evidence="3">ATCC 18201 / CBS 1600 / BCRC 20928 / JCM 3617 / NBRC 0987 / NRRL Y-1542</strain>
    </source>
</reference>
<dbReference type="OrthoDB" id="306690at2759"/>
<feature type="domain" description="YTH" evidence="1">
    <location>
        <begin position="1"/>
        <end position="118"/>
    </location>
</feature>
<evidence type="ECO:0000313" key="2">
    <source>
        <dbReference type="EMBL" id="ODV71832.1"/>
    </source>
</evidence>
<gene>
    <name evidence="2" type="ORF">CYBJADRAFT_174836</name>
</gene>
<dbReference type="GO" id="GO:0003729">
    <property type="term" value="F:mRNA binding"/>
    <property type="evidence" value="ECO:0007669"/>
    <property type="project" value="TreeGrafter"/>
</dbReference>
<accession>A0A1E4RX14</accession>
<dbReference type="GeneID" id="30991023"/>
<dbReference type="GO" id="GO:1990247">
    <property type="term" value="F:N6-methyladenosine-containing RNA reader activity"/>
    <property type="evidence" value="ECO:0007669"/>
    <property type="project" value="TreeGrafter"/>
</dbReference>
<dbReference type="Gene3D" id="3.10.590.10">
    <property type="entry name" value="ph1033 like domains"/>
    <property type="match status" value="1"/>
</dbReference>
<dbReference type="PROSITE" id="PS50882">
    <property type="entry name" value="YTH"/>
    <property type="match status" value="1"/>
</dbReference>
<organism evidence="2 3">
    <name type="scientific">Cyberlindnera jadinii (strain ATCC 18201 / CBS 1600 / BCRC 20928 / JCM 3617 / NBRC 0987 / NRRL Y-1542)</name>
    <name type="common">Torula yeast</name>
    <name type="synonym">Candida utilis</name>
    <dbReference type="NCBI Taxonomy" id="983966"/>
    <lineage>
        <taxon>Eukaryota</taxon>
        <taxon>Fungi</taxon>
        <taxon>Dikarya</taxon>
        <taxon>Ascomycota</taxon>
        <taxon>Saccharomycotina</taxon>
        <taxon>Saccharomycetes</taxon>
        <taxon>Phaffomycetales</taxon>
        <taxon>Phaffomycetaceae</taxon>
        <taxon>Cyberlindnera</taxon>
    </lineage>
</organism>
<keyword evidence="3" id="KW-1185">Reference proteome</keyword>
<dbReference type="PANTHER" id="PTHR12357:SF89">
    <property type="entry name" value="YTH DOMAIN-CONTAINING FAMILY PROTEIN"/>
    <property type="match status" value="1"/>
</dbReference>